<dbReference type="GO" id="GO:0004674">
    <property type="term" value="F:protein serine/threonine kinase activity"/>
    <property type="evidence" value="ECO:0007669"/>
    <property type="project" value="UniProtKB-KW"/>
</dbReference>
<comment type="caution">
    <text evidence="21">The sequence shown here is derived from an EMBL/GenBank/DDBJ whole genome shotgun (WGS) entry which is preliminary data.</text>
</comment>
<keyword evidence="5" id="KW-1003">Cell membrane</keyword>
<dbReference type="GO" id="GO:0005524">
    <property type="term" value="F:ATP binding"/>
    <property type="evidence" value="ECO:0007669"/>
    <property type="project" value="UniProtKB-UniRule"/>
</dbReference>
<evidence type="ECO:0000259" key="20">
    <source>
        <dbReference type="PROSITE" id="PS50011"/>
    </source>
</evidence>
<evidence type="ECO:0000256" key="12">
    <source>
        <dbReference type="ARBA" id="ARBA00022840"/>
    </source>
</evidence>
<keyword evidence="22" id="KW-1185">Reference proteome</keyword>
<gene>
    <name evidence="21" type="ORF">RHSIM_Rhsim10G0054500</name>
</gene>
<dbReference type="Proteomes" id="UP000626092">
    <property type="component" value="Unassembled WGS sequence"/>
</dbReference>
<dbReference type="FunFam" id="2.60.120.430:FF:000007">
    <property type="entry name" value="FERONIA receptor-like kinase"/>
    <property type="match status" value="1"/>
</dbReference>
<dbReference type="SUPFAM" id="SSF56112">
    <property type="entry name" value="Protein kinase-like (PK-like)"/>
    <property type="match status" value="2"/>
</dbReference>
<evidence type="ECO:0000256" key="17">
    <source>
        <dbReference type="PROSITE-ProRule" id="PRU10141"/>
    </source>
</evidence>
<feature type="domain" description="Protein kinase" evidence="20">
    <location>
        <begin position="959"/>
        <end position="1251"/>
    </location>
</feature>
<feature type="signal peptide" evidence="19">
    <location>
        <begin position="1"/>
        <end position="26"/>
    </location>
</feature>
<feature type="binding site" evidence="17">
    <location>
        <position position="538"/>
    </location>
    <ligand>
        <name>ATP</name>
        <dbReference type="ChEBI" id="CHEBI:30616"/>
    </ligand>
</feature>
<evidence type="ECO:0000256" key="8">
    <source>
        <dbReference type="ARBA" id="ARBA00022692"/>
    </source>
</evidence>
<dbReference type="Pfam" id="PF12819">
    <property type="entry name" value="Malectin_like"/>
    <property type="match status" value="1"/>
</dbReference>
<dbReference type="OrthoDB" id="1720310at2759"/>
<proteinExistence type="inferred from homology"/>
<evidence type="ECO:0000256" key="14">
    <source>
        <dbReference type="ARBA" id="ARBA00023136"/>
    </source>
</evidence>
<evidence type="ECO:0000256" key="10">
    <source>
        <dbReference type="ARBA" id="ARBA00022741"/>
    </source>
</evidence>
<feature type="binding site" evidence="17">
    <location>
        <position position="991"/>
    </location>
    <ligand>
        <name>ATP</name>
        <dbReference type="ChEBI" id="CHEBI:30616"/>
    </ligand>
</feature>
<dbReference type="InterPro" id="IPR008271">
    <property type="entry name" value="Ser/Thr_kinase_AS"/>
</dbReference>
<evidence type="ECO:0000256" key="1">
    <source>
        <dbReference type="ARBA" id="ARBA00004236"/>
    </source>
</evidence>
<comment type="similarity">
    <text evidence="3">Belongs to the protein kinase superfamily. Ser/Thr protein kinase family.</text>
</comment>
<dbReference type="Gene3D" id="3.30.200.20">
    <property type="entry name" value="Phosphorylase Kinase, domain 1"/>
    <property type="match status" value="2"/>
</dbReference>
<feature type="region of interest" description="Disordered" evidence="18">
    <location>
        <begin position="800"/>
        <end position="857"/>
    </location>
</feature>
<evidence type="ECO:0000256" key="5">
    <source>
        <dbReference type="ARBA" id="ARBA00022475"/>
    </source>
</evidence>
<feature type="chain" id="PRO_5032343605" description="non-specific serine/threonine protein kinase" evidence="19">
    <location>
        <begin position="27"/>
        <end position="1251"/>
    </location>
</feature>
<dbReference type="FunFam" id="1.10.510.10:FF:000032">
    <property type="entry name" value="Serine/threonine-protein kinase PBS1"/>
    <property type="match status" value="1"/>
</dbReference>
<evidence type="ECO:0000256" key="19">
    <source>
        <dbReference type="SAM" id="SignalP"/>
    </source>
</evidence>
<dbReference type="FunFam" id="3.30.200.20:FF:000039">
    <property type="entry name" value="receptor-like protein kinase FERONIA"/>
    <property type="match status" value="1"/>
</dbReference>
<dbReference type="AlphaFoldDB" id="A0A834G9B8"/>
<comment type="function">
    <text evidence="16">May be involved in plant defense signaling.</text>
</comment>
<dbReference type="PROSITE" id="PS00108">
    <property type="entry name" value="PROTEIN_KINASE_ST"/>
    <property type="match status" value="2"/>
</dbReference>
<feature type="compositionally biased region" description="Polar residues" evidence="18">
    <location>
        <begin position="834"/>
        <end position="851"/>
    </location>
</feature>
<dbReference type="Pfam" id="PF07714">
    <property type="entry name" value="PK_Tyr_Ser-Thr"/>
    <property type="match status" value="2"/>
</dbReference>
<dbReference type="SMART" id="SM00220">
    <property type="entry name" value="S_TKc"/>
    <property type="match status" value="2"/>
</dbReference>
<keyword evidence="9 19" id="KW-0732">Signal</keyword>
<keyword evidence="6" id="KW-0723">Serine/threonine-protein kinase</keyword>
<reference evidence="21" key="1">
    <citation type="submission" date="2019-11" db="EMBL/GenBank/DDBJ databases">
        <authorList>
            <person name="Liu Y."/>
            <person name="Hou J."/>
            <person name="Li T.-Q."/>
            <person name="Guan C.-H."/>
            <person name="Wu X."/>
            <person name="Wu H.-Z."/>
            <person name="Ling F."/>
            <person name="Zhang R."/>
            <person name="Shi X.-G."/>
            <person name="Ren J.-P."/>
            <person name="Chen E.-F."/>
            <person name="Sun J.-M."/>
        </authorList>
    </citation>
    <scope>NUCLEOTIDE SEQUENCE</scope>
    <source>
        <strain evidence="21">Adult_tree_wgs_1</strain>
        <tissue evidence="21">Leaves</tissue>
    </source>
</reference>
<evidence type="ECO:0000256" key="13">
    <source>
        <dbReference type="ARBA" id="ARBA00022989"/>
    </source>
</evidence>
<feature type="domain" description="Protein kinase" evidence="20">
    <location>
        <begin position="509"/>
        <end position="791"/>
    </location>
</feature>
<evidence type="ECO:0000256" key="18">
    <source>
        <dbReference type="SAM" id="MobiDB-lite"/>
    </source>
</evidence>
<keyword evidence="11" id="KW-0418">Kinase</keyword>
<keyword evidence="7" id="KW-0808">Transferase</keyword>
<dbReference type="InterPro" id="IPR000719">
    <property type="entry name" value="Prot_kinase_dom"/>
</dbReference>
<keyword evidence="8" id="KW-0812">Transmembrane</keyword>
<dbReference type="CDD" id="cd14066">
    <property type="entry name" value="STKc_IRAK"/>
    <property type="match status" value="2"/>
</dbReference>
<evidence type="ECO:0000256" key="2">
    <source>
        <dbReference type="ARBA" id="ARBA00004479"/>
    </source>
</evidence>
<evidence type="ECO:0000256" key="11">
    <source>
        <dbReference type="ARBA" id="ARBA00022777"/>
    </source>
</evidence>
<dbReference type="Gene3D" id="2.60.120.430">
    <property type="entry name" value="Galactose-binding lectin"/>
    <property type="match status" value="2"/>
</dbReference>
<dbReference type="InterPro" id="IPR001245">
    <property type="entry name" value="Ser-Thr/Tyr_kinase_cat_dom"/>
</dbReference>
<evidence type="ECO:0000256" key="4">
    <source>
        <dbReference type="ARBA" id="ARBA00012513"/>
    </source>
</evidence>
<accession>A0A834G9B8</accession>
<comment type="subcellular location">
    <subcellularLocation>
        <location evidence="1">Cell membrane</location>
    </subcellularLocation>
    <subcellularLocation>
        <location evidence="2">Membrane</location>
        <topology evidence="2">Single-pass type I membrane protein</topology>
    </subcellularLocation>
</comment>
<feature type="compositionally biased region" description="Acidic residues" evidence="18">
    <location>
        <begin position="800"/>
        <end position="818"/>
    </location>
</feature>
<sequence>MFPHLLSIAVPLYFFLLLHQSTLTPAINSPGLYSQQLDHVAVNCSSSGNSTAEDSRQWTGDARSNYITSLHGSKSKSKATDQPLPYDAIPYATARLSHWPFTYTFRVNPGQKLIRLHFYPASYRGGFKRSEAFFTVKAGPYTLLSNFSASLTIDALGLHSLVKEYCVDVDEDQPLIITFSPSRIGNSYEVYAFVNGIEIISMPAALYHTREGSPAAQMIGKSDQFTIDKSIALETVHRLNVGGSSISSIEDTGMFRDWYEDTNYLLEKSSVKPVTTTIQIKYTSIPPYTAPQKVYQTSWSLAPDKQANKTESNFTWRLPVDLGFRYLLRLHFCELEYEIKDSGKREFSIFVNEQVAEATGDLIKWSGRNGVAVYKDYLVMMEGDRMVGKRDLIIALRPHNHGWTEPIDATIKGVEVFKLSNHDKNLAGVNPVLLARASTSPKPKKLVFGSGGNAIARGVVILLTMLNIIFYQLRSLGENSVGRTLSLSTSEGLCRRFSFAELLSATNNFNDELVIGSGGFGKVYKALIDDGATTVALKRLNMRSKQGANEFWTEIEMLSKLRHTHLVSLLGYCDERDEMILVYEFMEHGTLADHLYKVNTKGNGTIGHISWEQRLNICLGAARGLDYLHTGIRRGIIHRDVKSTNILLDKDLTAKISDFGLCKLGSTSHSHTHVSTDVKGSFGYFDPEYFLTRKLRKKSDVYAFGVVMLEMLCGRAAVDTRVDEEQCSLVLWAKQGIKENKLDQLLDHRLRDEISPHCLKVFAEIANSCLDSHPKRRPTMADVVVRLQCLLENQCMVPSTEEEEGDDFSVGGDMDEQFGENTKRDDSLPRGDAPSSSTSALNRENTQGQNRSKGKVSKVFQRSIDFLAKGVDNKRKKRNVYDSSGERSISSHRSTRLRLQWKSVTLQFRRFTVGSNIPRNFSSSAASGGNEAYLKGQILPSPNLRIFTFSELRTATKNFRPDTVLGEGGFGSVYKGLLDEKNGRGLVFAVKRLMAGSMQGFREWQAELNFLGSLSHPNLVKLLGYCWEEDELLLVYEFMPKGSLENHLFRRGSAVQPLPWGIRLNILIGAARGLEFLHTSEVKVIYRDFKASNILLDESYNGKLSDFGLARLGPSEGYTHVSTAIMGTYGYAAPEYVATGHLTTKSDVYGFGVVLVEMLTGLRVLDKTRPSAKQNLVDWAKPYLPHKRKLINIMDSRLEGKYPSKAAFQIAQVALKCLGSEPKTRPSMTAIVETLERVGASNEKPMAPVRH</sequence>
<evidence type="ECO:0000256" key="6">
    <source>
        <dbReference type="ARBA" id="ARBA00022527"/>
    </source>
</evidence>
<evidence type="ECO:0000256" key="3">
    <source>
        <dbReference type="ARBA" id="ARBA00008684"/>
    </source>
</evidence>
<dbReference type="FunFam" id="3.30.200.20:FF:000228">
    <property type="entry name" value="Serine/threonine-protein kinase BIK1"/>
    <property type="match status" value="1"/>
</dbReference>
<dbReference type="PANTHER" id="PTHR45621">
    <property type="entry name" value="OS01G0588500 PROTEIN-RELATED"/>
    <property type="match status" value="1"/>
</dbReference>
<name>A0A834G9B8_RHOSS</name>
<evidence type="ECO:0000313" key="21">
    <source>
        <dbReference type="EMBL" id="KAF7129229.1"/>
    </source>
</evidence>
<dbReference type="PROSITE" id="PS50011">
    <property type="entry name" value="PROTEIN_KINASE_DOM"/>
    <property type="match status" value="2"/>
</dbReference>
<evidence type="ECO:0000256" key="16">
    <source>
        <dbReference type="ARBA" id="ARBA00054261"/>
    </source>
</evidence>
<dbReference type="InterPro" id="IPR017441">
    <property type="entry name" value="Protein_kinase_ATP_BS"/>
</dbReference>
<dbReference type="PROSITE" id="PS00107">
    <property type="entry name" value="PROTEIN_KINASE_ATP"/>
    <property type="match status" value="2"/>
</dbReference>
<dbReference type="GO" id="GO:0005886">
    <property type="term" value="C:plasma membrane"/>
    <property type="evidence" value="ECO:0007669"/>
    <property type="project" value="UniProtKB-SubCell"/>
</dbReference>
<evidence type="ECO:0000256" key="7">
    <source>
        <dbReference type="ARBA" id="ARBA00022679"/>
    </source>
</evidence>
<keyword evidence="13" id="KW-1133">Transmembrane helix</keyword>
<dbReference type="Gene3D" id="1.10.510.10">
    <property type="entry name" value="Transferase(Phosphotransferase) domain 1"/>
    <property type="match status" value="2"/>
</dbReference>
<keyword evidence="15" id="KW-0325">Glycoprotein</keyword>
<dbReference type="EMBL" id="WJXA01000010">
    <property type="protein sequence ID" value="KAF7129229.1"/>
    <property type="molecule type" value="Genomic_DNA"/>
</dbReference>
<dbReference type="InterPro" id="IPR024788">
    <property type="entry name" value="Malectin-like_Carb-bd_dom"/>
</dbReference>
<dbReference type="FunFam" id="1.10.510.10:FF:000084">
    <property type="entry name" value="Wall-associated receptor kinase 2"/>
    <property type="match status" value="1"/>
</dbReference>
<evidence type="ECO:0000256" key="9">
    <source>
        <dbReference type="ARBA" id="ARBA00022729"/>
    </source>
</evidence>
<dbReference type="InterPro" id="IPR050823">
    <property type="entry name" value="Plant_Ser_Thr_Prot_Kinase"/>
</dbReference>
<keyword evidence="12 17" id="KW-0067">ATP-binding</keyword>
<organism evidence="21 22">
    <name type="scientific">Rhododendron simsii</name>
    <name type="common">Sims's rhododendron</name>
    <dbReference type="NCBI Taxonomy" id="118357"/>
    <lineage>
        <taxon>Eukaryota</taxon>
        <taxon>Viridiplantae</taxon>
        <taxon>Streptophyta</taxon>
        <taxon>Embryophyta</taxon>
        <taxon>Tracheophyta</taxon>
        <taxon>Spermatophyta</taxon>
        <taxon>Magnoliopsida</taxon>
        <taxon>eudicotyledons</taxon>
        <taxon>Gunneridae</taxon>
        <taxon>Pentapetalae</taxon>
        <taxon>asterids</taxon>
        <taxon>Ericales</taxon>
        <taxon>Ericaceae</taxon>
        <taxon>Ericoideae</taxon>
        <taxon>Rhodoreae</taxon>
        <taxon>Rhododendron</taxon>
    </lineage>
</organism>
<protein>
    <recommendedName>
        <fullName evidence="4">non-specific serine/threonine protein kinase</fullName>
        <ecNumber evidence="4">2.7.11.1</ecNumber>
    </recommendedName>
</protein>
<keyword evidence="10 17" id="KW-0547">Nucleotide-binding</keyword>
<evidence type="ECO:0000313" key="22">
    <source>
        <dbReference type="Proteomes" id="UP000626092"/>
    </source>
</evidence>
<dbReference type="EC" id="2.7.11.1" evidence="4"/>
<dbReference type="FunFam" id="2.60.120.430:FF:000003">
    <property type="entry name" value="FERONIA receptor-like kinase"/>
    <property type="match status" value="1"/>
</dbReference>
<evidence type="ECO:0000256" key="15">
    <source>
        <dbReference type="ARBA" id="ARBA00023180"/>
    </source>
</evidence>
<dbReference type="InterPro" id="IPR011009">
    <property type="entry name" value="Kinase-like_dom_sf"/>
</dbReference>
<keyword evidence="14" id="KW-0472">Membrane</keyword>